<dbReference type="InterPro" id="IPR036291">
    <property type="entry name" value="NAD(P)-bd_dom_sf"/>
</dbReference>
<evidence type="ECO:0000256" key="2">
    <source>
        <dbReference type="ARBA" id="ARBA00023002"/>
    </source>
</evidence>
<dbReference type="InterPro" id="IPR002347">
    <property type="entry name" value="SDR_fam"/>
</dbReference>
<dbReference type="Proteomes" id="UP000241507">
    <property type="component" value="Chromosome"/>
</dbReference>
<dbReference type="PROSITE" id="PS00061">
    <property type="entry name" value="ADH_SHORT"/>
    <property type="match status" value="1"/>
</dbReference>
<dbReference type="InterPro" id="IPR020904">
    <property type="entry name" value="Sc_DH/Rdtase_CS"/>
</dbReference>
<dbReference type="PRINTS" id="PR00080">
    <property type="entry name" value="SDRFAMILY"/>
</dbReference>
<proteinExistence type="inferred from homology"/>
<name>A0A2R3Z2J1_9FLAO</name>
<comment type="similarity">
    <text evidence="1">Belongs to the short-chain dehydrogenases/reductases (SDR) family.</text>
</comment>
<reference evidence="5" key="1">
    <citation type="submission" date="2018-03" db="EMBL/GenBank/DDBJ databases">
        <title>Gramella fulva sp. nov., isolated from a dry surface of tidal flat.</title>
        <authorList>
            <person name="Hwang S.H."/>
            <person name="Hwang W.M."/>
            <person name="Kang K."/>
            <person name="Ahn T.-Y."/>
        </authorList>
    </citation>
    <scope>NUCLEOTIDE SEQUENCE [LARGE SCALE GENOMIC DNA]</scope>
    <source>
        <strain evidence="5">SH35</strain>
    </source>
</reference>
<dbReference type="AlphaFoldDB" id="A0A2R3Z2J1"/>
<gene>
    <name evidence="4" type="ORF">C7S20_03855</name>
</gene>
<dbReference type="PRINTS" id="PR00081">
    <property type="entry name" value="GDHRDH"/>
</dbReference>
<feature type="region of interest" description="Disordered" evidence="3">
    <location>
        <begin position="1"/>
        <end position="26"/>
    </location>
</feature>
<evidence type="ECO:0000256" key="3">
    <source>
        <dbReference type="SAM" id="MobiDB-lite"/>
    </source>
</evidence>
<dbReference type="RefSeq" id="WP_107011243.1">
    <property type="nucleotide sequence ID" value="NZ_CP028136.1"/>
</dbReference>
<protein>
    <submittedName>
        <fullName evidence="4">NAD(P)-dependent oxidoreductase</fullName>
    </submittedName>
</protein>
<dbReference type="Pfam" id="PF13561">
    <property type="entry name" value="adh_short_C2"/>
    <property type="match status" value="1"/>
</dbReference>
<evidence type="ECO:0000313" key="5">
    <source>
        <dbReference type="Proteomes" id="UP000241507"/>
    </source>
</evidence>
<evidence type="ECO:0000256" key="1">
    <source>
        <dbReference type="ARBA" id="ARBA00006484"/>
    </source>
</evidence>
<dbReference type="FunFam" id="3.40.50.720:FF:000084">
    <property type="entry name" value="Short-chain dehydrogenase reductase"/>
    <property type="match status" value="1"/>
</dbReference>
<dbReference type="GO" id="GO:0016614">
    <property type="term" value="F:oxidoreductase activity, acting on CH-OH group of donors"/>
    <property type="evidence" value="ECO:0007669"/>
    <property type="project" value="UniProtKB-ARBA"/>
</dbReference>
<sequence length="282" mass="31043">MSKPTNVPDQDQKQPGDEFKMRPEPEIIRDDYKGSEKLKAKTALITGGDSGIGRSVAVHFAREGADVAIVYLNEDKDAAETKELVEKEGKKCMIVSGDLKEEGFSREVIAKVIESFGKLDIVVNNAAMQFPKEEVEEVSNEQFRKTFRNNLYPYFYIVKEALKHLKEGSVIINTTSVTSYRGSEHLLDYSSTKGAITSFTRSLSKMLVERKIRVNGVAPGPIWTPLIPSTFDDVSGFGKKVPMGRPGQPSEVGPAYVFLASKDSSYMTGQVIHINGGEIVGA</sequence>
<organism evidence="4 5">
    <name type="scientific">Christiangramia fulva</name>
    <dbReference type="NCBI Taxonomy" id="2126553"/>
    <lineage>
        <taxon>Bacteria</taxon>
        <taxon>Pseudomonadati</taxon>
        <taxon>Bacteroidota</taxon>
        <taxon>Flavobacteriia</taxon>
        <taxon>Flavobacteriales</taxon>
        <taxon>Flavobacteriaceae</taxon>
        <taxon>Christiangramia</taxon>
    </lineage>
</organism>
<feature type="compositionally biased region" description="Basic and acidic residues" evidence="3">
    <location>
        <begin position="10"/>
        <end position="26"/>
    </location>
</feature>
<keyword evidence="5" id="KW-1185">Reference proteome</keyword>
<evidence type="ECO:0000313" key="4">
    <source>
        <dbReference type="EMBL" id="AVR44465.1"/>
    </source>
</evidence>
<keyword evidence="2" id="KW-0560">Oxidoreductase</keyword>
<accession>A0A2R3Z2J1</accession>
<dbReference type="PANTHER" id="PTHR48107">
    <property type="entry name" value="NADPH-DEPENDENT ALDEHYDE REDUCTASE-LIKE PROTEIN, CHLOROPLASTIC-RELATED"/>
    <property type="match status" value="1"/>
</dbReference>
<dbReference type="SUPFAM" id="SSF51735">
    <property type="entry name" value="NAD(P)-binding Rossmann-fold domains"/>
    <property type="match status" value="1"/>
</dbReference>
<dbReference type="KEGG" id="grs:C7S20_03855"/>
<dbReference type="OrthoDB" id="9803333at2"/>
<dbReference type="Gene3D" id="3.40.50.720">
    <property type="entry name" value="NAD(P)-binding Rossmann-like Domain"/>
    <property type="match status" value="1"/>
</dbReference>
<dbReference type="PANTHER" id="PTHR48107:SF16">
    <property type="entry name" value="NADPH-DEPENDENT ALDEHYDE REDUCTASE 1, CHLOROPLASTIC"/>
    <property type="match status" value="1"/>
</dbReference>
<dbReference type="CDD" id="cd05355">
    <property type="entry name" value="SDR_c1"/>
    <property type="match status" value="1"/>
</dbReference>
<dbReference type="EMBL" id="CP028136">
    <property type="protein sequence ID" value="AVR44465.1"/>
    <property type="molecule type" value="Genomic_DNA"/>
</dbReference>
<dbReference type="NCBIfam" id="NF005214">
    <property type="entry name" value="PRK06701.1"/>
    <property type="match status" value="1"/>
</dbReference>